<evidence type="ECO:0008006" key="3">
    <source>
        <dbReference type="Google" id="ProtNLM"/>
    </source>
</evidence>
<gene>
    <name evidence="1" type="ORF">C8R41DRAFT_919374</name>
</gene>
<organism evidence="1 2">
    <name type="scientific">Lentinula lateritia</name>
    <dbReference type="NCBI Taxonomy" id="40482"/>
    <lineage>
        <taxon>Eukaryota</taxon>
        <taxon>Fungi</taxon>
        <taxon>Dikarya</taxon>
        <taxon>Basidiomycota</taxon>
        <taxon>Agaricomycotina</taxon>
        <taxon>Agaricomycetes</taxon>
        <taxon>Agaricomycetidae</taxon>
        <taxon>Agaricales</taxon>
        <taxon>Marasmiineae</taxon>
        <taxon>Omphalotaceae</taxon>
        <taxon>Lentinula</taxon>
    </lineage>
</organism>
<reference evidence="1" key="1">
    <citation type="submission" date="2022-08" db="EMBL/GenBank/DDBJ databases">
        <title>A Global Phylogenomic Analysis of the Shiitake Genus Lentinula.</title>
        <authorList>
            <consortium name="DOE Joint Genome Institute"/>
            <person name="Sierra-Patev S."/>
            <person name="Min B."/>
            <person name="Naranjo-Ortiz M."/>
            <person name="Looney B."/>
            <person name="Konkel Z."/>
            <person name="Slot J.C."/>
            <person name="Sakamoto Y."/>
            <person name="Steenwyk J.L."/>
            <person name="Rokas A."/>
            <person name="Carro J."/>
            <person name="Camarero S."/>
            <person name="Ferreira P."/>
            <person name="Molpeceres G."/>
            <person name="Ruiz-Duenas F.J."/>
            <person name="Serrano A."/>
            <person name="Henrissat B."/>
            <person name="Drula E."/>
            <person name="Hughes K.W."/>
            <person name="Mata J.L."/>
            <person name="Ishikawa N.K."/>
            <person name="Vargas-Isla R."/>
            <person name="Ushijima S."/>
            <person name="Smith C.A."/>
            <person name="Ahrendt S."/>
            <person name="Andreopoulos W."/>
            <person name="He G."/>
            <person name="Labutti K."/>
            <person name="Lipzen A."/>
            <person name="Ng V."/>
            <person name="Riley R."/>
            <person name="Sandor L."/>
            <person name="Barry K."/>
            <person name="Martinez A.T."/>
            <person name="Xiao Y."/>
            <person name="Gibbons J.G."/>
            <person name="Terashima K."/>
            <person name="Grigoriev I.V."/>
            <person name="Hibbett D.S."/>
        </authorList>
    </citation>
    <scope>NUCLEOTIDE SEQUENCE</scope>
    <source>
        <strain evidence="1">RHP3577 ss4</strain>
    </source>
</reference>
<dbReference type="Gene3D" id="3.80.10.10">
    <property type="entry name" value="Ribonuclease Inhibitor"/>
    <property type="match status" value="1"/>
</dbReference>
<evidence type="ECO:0000313" key="2">
    <source>
        <dbReference type="Proteomes" id="UP001150217"/>
    </source>
</evidence>
<comment type="caution">
    <text evidence="1">The sequence shown here is derived from an EMBL/GenBank/DDBJ whole genome shotgun (WGS) entry which is preliminary data.</text>
</comment>
<name>A0ABQ8VK63_9AGAR</name>
<protein>
    <recommendedName>
        <fullName evidence="3">F-box domain-containing protein</fullName>
    </recommendedName>
</protein>
<proteinExistence type="predicted"/>
<dbReference type="Proteomes" id="UP001150217">
    <property type="component" value="Unassembled WGS sequence"/>
</dbReference>
<accession>A0ABQ8VK63</accession>
<dbReference type="EMBL" id="JANVFT010000034">
    <property type="protein sequence ID" value="KAJ4494136.1"/>
    <property type="molecule type" value="Genomic_DNA"/>
</dbReference>
<evidence type="ECO:0000313" key="1">
    <source>
        <dbReference type="EMBL" id="KAJ4494136.1"/>
    </source>
</evidence>
<keyword evidence="2" id="KW-1185">Reference proteome</keyword>
<dbReference type="InterPro" id="IPR032675">
    <property type="entry name" value="LRR_dom_sf"/>
</dbReference>
<sequence>MGTPTQITEGLSLFSSSNELSFARQYMHDLDQNLQHIPIYFQKLTELRLQCEALFRGNGFRKLPLELMSEIFVHCLEPVSCPDAGESCRPHTQSSGIPFVLSQVCRQWRTVALSTPALWTFLNVVIPYTNDVGTVHPNFINCCLERSRILPLRIVLSAFDQGDEETDGEDTLQIISRTINRLIPECSRWESFELMIDSDPWLDVSTPSFRPIPPTGTPTLRSIHIHIQSKHFSWIVAWISELMSSSPNLQEICLTSADGIQFADISWDYLQIFKILEEIQMKDLFLLFMNCPGLQICEAYLDTPVHLVIVSSPEIVMDHLHTLILTCAKETDLKAVFCWLTLPALKVLALSGFCNAEWPAESFSNFLSRSEFSLETLSLTKLAFTDAQLVSYLHHSSIHDSLEQLVIEPQGEIISSFLLDFLTFKLPSSDTNTIHAPVPLLPKLNSILFTVNAITQAVALRHFVASRWYDTATYEVPLPVACLKHIYVRLTVPYAPNVKFSIDDIKHVFSRVCRSRGTALKLETVFTIFRFLGT</sequence>